<keyword evidence="1" id="KW-0732">Signal</keyword>
<dbReference type="Proteomes" id="UP000596742">
    <property type="component" value="Unassembled WGS sequence"/>
</dbReference>
<name>A0A8B6GK39_MYTGA</name>
<evidence type="ECO:0000313" key="2">
    <source>
        <dbReference type="EMBL" id="VDI64965.1"/>
    </source>
</evidence>
<dbReference type="OrthoDB" id="10268778at2759"/>
<feature type="signal peptide" evidence="1">
    <location>
        <begin position="1"/>
        <end position="20"/>
    </location>
</feature>
<sequence>MSWFLAISCVYLVAVTFVSSSRHTQESLLDHLAIDNCDNHAEQPEAVLSPSNTGGLRCVTASDEKVSDYTYFDNVRMTVGNTPMYTVFQGFLDFTDTTPRFCFDKDNKLAEFVINFKNNNPLETSRVELTPCRTGGYWTNGKVFCSPPECSKYLRQPKSAEYFEEELHVTMNMKDLNEIPVNGPRGGASMIKYASGSDHRLIYNITSNTTQYLTTDQFFSYCSKFGPCYKGEFLGRTDLLYSHGGWPPMILKRQGDQVLLILRYDPRSFVYPEKSPLVSCKRKSENDFELCDSPTGSYSWRKIWKAPLPYKKEWLSLRFLTRWSYKQDCLIQVTDTETQEELVNYTGPCGRYADMKLGNYPFAKVGISNKGLSGSVKMRFRDVILIQKGPVTN</sequence>
<evidence type="ECO:0000313" key="3">
    <source>
        <dbReference type="Proteomes" id="UP000596742"/>
    </source>
</evidence>
<organism evidence="2 3">
    <name type="scientific">Mytilus galloprovincialis</name>
    <name type="common">Mediterranean mussel</name>
    <dbReference type="NCBI Taxonomy" id="29158"/>
    <lineage>
        <taxon>Eukaryota</taxon>
        <taxon>Metazoa</taxon>
        <taxon>Spiralia</taxon>
        <taxon>Lophotrochozoa</taxon>
        <taxon>Mollusca</taxon>
        <taxon>Bivalvia</taxon>
        <taxon>Autobranchia</taxon>
        <taxon>Pteriomorphia</taxon>
        <taxon>Mytilida</taxon>
        <taxon>Mytiloidea</taxon>
        <taxon>Mytilidae</taxon>
        <taxon>Mytilinae</taxon>
        <taxon>Mytilus</taxon>
    </lineage>
</organism>
<comment type="caution">
    <text evidence="2">The sequence shown here is derived from an EMBL/GenBank/DDBJ whole genome shotgun (WGS) entry which is preliminary data.</text>
</comment>
<accession>A0A8B6GK39</accession>
<feature type="chain" id="PRO_5033063563" evidence="1">
    <location>
        <begin position="21"/>
        <end position="393"/>
    </location>
</feature>
<proteinExistence type="predicted"/>
<dbReference type="EMBL" id="UYJE01008580">
    <property type="protein sequence ID" value="VDI64965.1"/>
    <property type="molecule type" value="Genomic_DNA"/>
</dbReference>
<protein>
    <submittedName>
        <fullName evidence="2">Uncharacterized protein</fullName>
    </submittedName>
</protein>
<reference evidence="2" key="1">
    <citation type="submission" date="2018-11" db="EMBL/GenBank/DDBJ databases">
        <authorList>
            <person name="Alioto T."/>
            <person name="Alioto T."/>
        </authorList>
    </citation>
    <scope>NUCLEOTIDE SEQUENCE</scope>
</reference>
<evidence type="ECO:0000256" key="1">
    <source>
        <dbReference type="SAM" id="SignalP"/>
    </source>
</evidence>
<dbReference type="AlphaFoldDB" id="A0A8B6GK39"/>
<gene>
    <name evidence="2" type="ORF">MGAL_10B064201</name>
</gene>
<keyword evidence="3" id="KW-1185">Reference proteome</keyword>